<accession>A0A5D3AQP3</accession>
<evidence type="ECO:0000256" key="1">
    <source>
        <dbReference type="SAM" id="MobiDB-lite"/>
    </source>
</evidence>
<proteinExistence type="predicted"/>
<comment type="caution">
    <text evidence="2">The sequence shown here is derived from an EMBL/GenBank/DDBJ whole genome shotgun (WGS) entry which is preliminary data.</text>
</comment>
<gene>
    <name evidence="2" type="ORF">B9479_006437</name>
</gene>
<reference evidence="2 3" key="1">
    <citation type="submission" date="2017-05" db="EMBL/GenBank/DDBJ databases">
        <title>The Genome Sequence of Tsuchiyaea wingfieldii DSM 27421.</title>
        <authorList>
            <person name="Cuomo C."/>
            <person name="Passer A."/>
            <person name="Billmyre B."/>
            <person name="Heitman J."/>
        </authorList>
    </citation>
    <scope>NUCLEOTIDE SEQUENCE [LARGE SCALE GENOMIC DNA]</scope>
    <source>
        <strain evidence="2 3">DSM 27421</strain>
    </source>
</reference>
<dbReference type="AlphaFoldDB" id="A0A5D3AQP3"/>
<name>A0A5D3AQP3_9TREE</name>
<dbReference type="InterPro" id="IPR036397">
    <property type="entry name" value="RNaseH_sf"/>
</dbReference>
<dbReference type="PANTHER" id="PTHR11439:SF483">
    <property type="entry name" value="PEPTIDE SYNTHASE GLIP-LIKE, PUTATIVE (AFU_ORTHOLOGUE AFUA_3G12920)-RELATED"/>
    <property type="match status" value="1"/>
</dbReference>
<protein>
    <recommendedName>
        <fullName evidence="4">Reverse transcriptase Ty1/copia-type domain-containing protein</fullName>
    </recommendedName>
</protein>
<feature type="region of interest" description="Disordered" evidence="1">
    <location>
        <begin position="200"/>
        <end position="223"/>
    </location>
</feature>
<evidence type="ECO:0000313" key="3">
    <source>
        <dbReference type="Proteomes" id="UP000322245"/>
    </source>
</evidence>
<organism evidence="2 3">
    <name type="scientific">Cryptococcus floricola</name>
    <dbReference type="NCBI Taxonomy" id="2591691"/>
    <lineage>
        <taxon>Eukaryota</taxon>
        <taxon>Fungi</taxon>
        <taxon>Dikarya</taxon>
        <taxon>Basidiomycota</taxon>
        <taxon>Agaricomycotina</taxon>
        <taxon>Tremellomycetes</taxon>
        <taxon>Tremellales</taxon>
        <taxon>Cryptococcaceae</taxon>
        <taxon>Cryptococcus</taxon>
    </lineage>
</organism>
<dbReference type="EMBL" id="NIDF01000108">
    <property type="protein sequence ID" value="TYJ52968.1"/>
    <property type="molecule type" value="Genomic_DNA"/>
</dbReference>
<dbReference type="Proteomes" id="UP000322245">
    <property type="component" value="Unassembled WGS sequence"/>
</dbReference>
<dbReference type="PANTHER" id="PTHR11439">
    <property type="entry name" value="GAG-POL-RELATED RETROTRANSPOSON"/>
    <property type="match status" value="1"/>
</dbReference>
<evidence type="ECO:0008006" key="4">
    <source>
        <dbReference type="Google" id="ProtNLM"/>
    </source>
</evidence>
<keyword evidence="3" id="KW-1185">Reference proteome</keyword>
<dbReference type="GO" id="GO:0003676">
    <property type="term" value="F:nucleic acid binding"/>
    <property type="evidence" value="ECO:0007669"/>
    <property type="project" value="InterPro"/>
</dbReference>
<dbReference type="SUPFAM" id="SSF53098">
    <property type="entry name" value="Ribonuclease H-like"/>
    <property type="match status" value="1"/>
</dbReference>
<sequence>MNFDTFEGSDVGKAFVAVYQAQYREANLRVRFRGLKCLDLSPSGVQTYAKLLLDYQTILRDTRDPLTDSELKHQFLHGLQGDDAPVGNKVRRYLDKAELGVEDVTLAKLVSQASDEMASWVEDRNSSSIPNDTVKKSIPQAPWTSSTSSRLAVAKARPLVFSIPQIPASSISAKKQRQSGPIPAPAKPVQHVNARANLALGNQNRAPKPPARPRNSNIPSSDTIGLVTVPFGDTSPPLRPLIAGTFFDSDLSDDDLAESQQKDWRKLARMLGVGSVYCVQLRPGLWVMNDWDSKRHTMKVRDVYYVPNLRFNLLSSARLMAVGATVSLHNYAGLASRDGAEILRLQYRSEAWILDVSKVPSAQVACPPRALPATVVKLSSPAAPLPTTVVKLSPPAAPSGKAAPLEIWHRPLVARSRALPLGEATRVFDELEKEWRLTRMGEAKFILGLKIQRDRQARKVWLSQPAYIDKCCETFSSETMNRHVTTPLPYNIDEDESHSLVDATPYRKAVGMISWVANCTRPDVAYAASILSRTLAEPSERDFEMAMRTIGYLRDTRERRLDLGGAVEGNPVMFADADYAGDVSTRRSTTGWIGFLHNSPVTWISTFVKVHMDLCDMGTQSAGGCRYMLVIVDDYSRWVWGFFLAKKRVRRKTFGSDPKAYDWKAFLDEYAPLFCGADTMEFYEKKENGVSTYTSCGGAPRYLFPNFVAKSTYKNDLKAIL</sequence>
<dbReference type="InterPro" id="IPR012337">
    <property type="entry name" value="RNaseH-like_sf"/>
</dbReference>
<feature type="region of interest" description="Disordered" evidence="1">
    <location>
        <begin position="121"/>
        <end position="142"/>
    </location>
</feature>
<feature type="non-terminal residue" evidence="2">
    <location>
        <position position="721"/>
    </location>
</feature>
<evidence type="ECO:0000313" key="2">
    <source>
        <dbReference type="EMBL" id="TYJ52968.1"/>
    </source>
</evidence>
<dbReference type="Gene3D" id="3.30.420.10">
    <property type="entry name" value="Ribonuclease H-like superfamily/Ribonuclease H"/>
    <property type="match status" value="1"/>
</dbReference>